<keyword evidence="1 4" id="KW-0489">Methyltransferase</keyword>
<dbReference type="Proteomes" id="UP000601361">
    <property type="component" value="Unassembled WGS sequence"/>
</dbReference>
<dbReference type="Gene3D" id="2.20.25.110">
    <property type="entry name" value="S-adenosyl-L-methionine-dependent methyltransferases"/>
    <property type="match status" value="1"/>
</dbReference>
<proteinExistence type="predicted"/>
<evidence type="ECO:0000256" key="1">
    <source>
        <dbReference type="ARBA" id="ARBA00022603"/>
    </source>
</evidence>
<dbReference type="EMBL" id="BMGS01000003">
    <property type="protein sequence ID" value="GGG39116.1"/>
    <property type="molecule type" value="Genomic_DNA"/>
</dbReference>
<keyword evidence="5" id="KW-1185">Reference proteome</keyword>
<organism evidence="4 5">
    <name type="scientific">Hymenobacter glacieicola</name>
    <dbReference type="NCBI Taxonomy" id="1562124"/>
    <lineage>
        <taxon>Bacteria</taxon>
        <taxon>Pseudomonadati</taxon>
        <taxon>Bacteroidota</taxon>
        <taxon>Cytophagia</taxon>
        <taxon>Cytophagales</taxon>
        <taxon>Hymenobacteraceae</taxon>
        <taxon>Hymenobacter</taxon>
    </lineage>
</organism>
<keyword evidence="2" id="KW-0808">Transferase</keyword>
<feature type="domain" description="Methyltransferase" evidence="3">
    <location>
        <begin position="51"/>
        <end position="142"/>
    </location>
</feature>
<evidence type="ECO:0000259" key="3">
    <source>
        <dbReference type="Pfam" id="PF13649"/>
    </source>
</evidence>
<dbReference type="PANTHER" id="PTHR43861:SF1">
    <property type="entry name" value="TRANS-ACONITATE 2-METHYLTRANSFERASE"/>
    <property type="match status" value="1"/>
</dbReference>
<dbReference type="Pfam" id="PF13649">
    <property type="entry name" value="Methyltransf_25"/>
    <property type="match status" value="1"/>
</dbReference>
<protein>
    <submittedName>
        <fullName evidence="4">Methyltransferase</fullName>
    </submittedName>
</protein>
<dbReference type="GO" id="GO:0008168">
    <property type="term" value="F:methyltransferase activity"/>
    <property type="evidence" value="ECO:0007669"/>
    <property type="project" value="UniProtKB-KW"/>
</dbReference>
<evidence type="ECO:0000256" key="2">
    <source>
        <dbReference type="ARBA" id="ARBA00022679"/>
    </source>
</evidence>
<dbReference type="Gene3D" id="3.40.50.150">
    <property type="entry name" value="Vaccinia Virus protein VP39"/>
    <property type="match status" value="1"/>
</dbReference>
<dbReference type="CDD" id="cd02440">
    <property type="entry name" value="AdoMet_MTases"/>
    <property type="match status" value="1"/>
</dbReference>
<comment type="caution">
    <text evidence="4">The sequence shown here is derived from an EMBL/GenBank/DDBJ whole genome shotgun (WGS) entry which is preliminary data.</text>
</comment>
<gene>
    <name evidence="4" type="ORF">GCM10011378_14250</name>
</gene>
<evidence type="ECO:0000313" key="5">
    <source>
        <dbReference type="Proteomes" id="UP000601361"/>
    </source>
</evidence>
<reference evidence="5" key="1">
    <citation type="journal article" date="2019" name="Int. J. Syst. Evol. Microbiol.">
        <title>The Global Catalogue of Microorganisms (GCM) 10K type strain sequencing project: providing services to taxonomists for standard genome sequencing and annotation.</title>
        <authorList>
            <consortium name="The Broad Institute Genomics Platform"/>
            <consortium name="The Broad Institute Genome Sequencing Center for Infectious Disease"/>
            <person name="Wu L."/>
            <person name="Ma J."/>
        </authorList>
    </citation>
    <scope>NUCLEOTIDE SEQUENCE [LARGE SCALE GENOMIC DNA]</scope>
    <source>
        <strain evidence="5">CGMCC 1.12990</strain>
    </source>
</reference>
<dbReference type="RefSeq" id="WP_188557127.1">
    <property type="nucleotide sequence ID" value="NZ_BMGS01000003.1"/>
</dbReference>
<accession>A0ABQ1WR32</accession>
<dbReference type="GO" id="GO:0032259">
    <property type="term" value="P:methylation"/>
    <property type="evidence" value="ECO:0007669"/>
    <property type="project" value="UniProtKB-KW"/>
</dbReference>
<dbReference type="InterPro" id="IPR029063">
    <property type="entry name" value="SAM-dependent_MTases_sf"/>
</dbReference>
<sequence length="247" mass="29105">MLPAPPEEWFSTWFDSPYYHRLYRERNDEEARAFLANLLRYLHPKPGARLLDLACGKGRHALYLSEQGYEVTGLDLSPESIRHARQFAHEHLHFHVHDMRQPLLTGPFDFIFNLFTSFGYFAQEADNVVALRNAAAALRPGGKMVIDFLNTDLTIRQLVAHETKRVEDTEFRLYRHFQHDFIVKEIRFLDAEQQEQHFEERVRALSQERFEEYFRMAGLRLVEVLGDYQLTAFDAATSPRMIFVLKK</sequence>
<dbReference type="SUPFAM" id="SSF53335">
    <property type="entry name" value="S-adenosyl-L-methionine-dependent methyltransferases"/>
    <property type="match status" value="1"/>
</dbReference>
<name>A0ABQ1WR32_9BACT</name>
<dbReference type="PANTHER" id="PTHR43861">
    <property type="entry name" value="TRANS-ACONITATE 2-METHYLTRANSFERASE-RELATED"/>
    <property type="match status" value="1"/>
</dbReference>
<dbReference type="InterPro" id="IPR041698">
    <property type="entry name" value="Methyltransf_25"/>
</dbReference>
<evidence type="ECO:0000313" key="4">
    <source>
        <dbReference type="EMBL" id="GGG39116.1"/>
    </source>
</evidence>